<feature type="domain" description="YCII-related" evidence="2">
    <location>
        <begin position="9"/>
        <end position="100"/>
    </location>
</feature>
<comment type="similarity">
    <text evidence="1">Belongs to the YciI family.</text>
</comment>
<dbReference type="RefSeq" id="WP_124342647.1">
    <property type="nucleotide sequence ID" value="NZ_BHYL01000122.1"/>
</dbReference>
<evidence type="ECO:0000313" key="3">
    <source>
        <dbReference type="EMBL" id="GCD20129.1"/>
    </source>
</evidence>
<dbReference type="InterPro" id="IPR011008">
    <property type="entry name" value="Dimeric_a/b-barrel"/>
</dbReference>
<dbReference type="EMBL" id="BHYL01000122">
    <property type="protein sequence ID" value="GCD20129.1"/>
    <property type="molecule type" value="Genomic_DNA"/>
</dbReference>
<dbReference type="Pfam" id="PF03795">
    <property type="entry name" value="YCII"/>
    <property type="match status" value="1"/>
</dbReference>
<dbReference type="SUPFAM" id="SSF54909">
    <property type="entry name" value="Dimeric alpha+beta barrel"/>
    <property type="match status" value="1"/>
</dbReference>
<organism evidence="3 4">
    <name type="scientific">Cellulomonas algicola</name>
    <dbReference type="NCBI Taxonomy" id="2071633"/>
    <lineage>
        <taxon>Bacteria</taxon>
        <taxon>Bacillati</taxon>
        <taxon>Actinomycetota</taxon>
        <taxon>Actinomycetes</taxon>
        <taxon>Micrococcales</taxon>
        <taxon>Cellulomonadaceae</taxon>
        <taxon>Cellulomonas</taxon>
    </lineage>
</organism>
<dbReference type="PANTHER" id="PTHR35174">
    <property type="entry name" value="BLL7171 PROTEIN-RELATED"/>
    <property type="match status" value="1"/>
</dbReference>
<name>A0A401UZL5_9CELL</name>
<gene>
    <name evidence="3" type="ORF">CTKZ_16910</name>
</gene>
<dbReference type="Proteomes" id="UP000288246">
    <property type="component" value="Unassembled WGS sequence"/>
</dbReference>
<evidence type="ECO:0000313" key="4">
    <source>
        <dbReference type="Proteomes" id="UP000288246"/>
    </source>
</evidence>
<sequence>MPQTWVVLLHGDEKAWETADEATRAAAYADHDAFSAACAERGHTIVGGHELASSSRAVVVRNDADEFTVTDGPYTETVEQLGGYYVVETDDVQDLARLVQTVLWPGDVAEIRPVA</sequence>
<evidence type="ECO:0000256" key="1">
    <source>
        <dbReference type="ARBA" id="ARBA00007689"/>
    </source>
</evidence>
<accession>A0A401UZL5</accession>
<dbReference type="OrthoDB" id="668782at2"/>
<proteinExistence type="inferred from homology"/>
<evidence type="ECO:0000259" key="2">
    <source>
        <dbReference type="Pfam" id="PF03795"/>
    </source>
</evidence>
<dbReference type="InterPro" id="IPR005545">
    <property type="entry name" value="YCII"/>
</dbReference>
<keyword evidence="4" id="KW-1185">Reference proteome</keyword>
<protein>
    <recommendedName>
        <fullName evidence="2">YCII-related domain-containing protein</fullName>
    </recommendedName>
</protein>
<comment type="caution">
    <text evidence="3">The sequence shown here is derived from an EMBL/GenBank/DDBJ whole genome shotgun (WGS) entry which is preliminary data.</text>
</comment>
<dbReference type="AlphaFoldDB" id="A0A401UZL5"/>
<dbReference type="Gene3D" id="3.30.70.1060">
    <property type="entry name" value="Dimeric alpha+beta barrel"/>
    <property type="match status" value="1"/>
</dbReference>
<reference evidence="3 4" key="1">
    <citation type="submission" date="2018-11" db="EMBL/GenBank/DDBJ databases">
        <title>Draft genome sequence of Cellulomonas takizawaensis strain TKZ-21.</title>
        <authorList>
            <person name="Yamamura H."/>
            <person name="Hayashi T."/>
            <person name="Hamada M."/>
            <person name="Serisawa Y."/>
            <person name="Matsuyama K."/>
            <person name="Nakagawa Y."/>
            <person name="Otoguro M."/>
            <person name="Yanagida F."/>
            <person name="Hayakawa M."/>
        </authorList>
    </citation>
    <scope>NUCLEOTIDE SEQUENCE [LARGE SCALE GENOMIC DNA]</scope>
    <source>
        <strain evidence="3 4">TKZ-21</strain>
    </source>
</reference>
<dbReference type="PANTHER" id="PTHR35174:SF3">
    <property type="entry name" value="BLL7171 PROTEIN"/>
    <property type="match status" value="1"/>
</dbReference>